<keyword evidence="7" id="KW-0249">Electron transport</keyword>
<gene>
    <name evidence="10" type="ORF">KGM_202261</name>
</gene>
<keyword evidence="9" id="KW-1015">Disulfide bond</keyword>
<evidence type="ECO:0000256" key="4">
    <source>
        <dbReference type="ARBA" id="ARBA00022448"/>
    </source>
</evidence>
<comment type="similarity">
    <text evidence="3">Belongs to the complex I NDUFA8 subunit family.</text>
</comment>
<evidence type="ECO:0000256" key="2">
    <source>
        <dbReference type="ARBA" id="ARBA00004173"/>
    </source>
</evidence>
<organism evidence="10 11">
    <name type="scientific">Danaus plexippus plexippus</name>
    <dbReference type="NCBI Taxonomy" id="278856"/>
    <lineage>
        <taxon>Eukaryota</taxon>
        <taxon>Metazoa</taxon>
        <taxon>Ecdysozoa</taxon>
        <taxon>Arthropoda</taxon>
        <taxon>Hexapoda</taxon>
        <taxon>Insecta</taxon>
        <taxon>Pterygota</taxon>
        <taxon>Neoptera</taxon>
        <taxon>Endopterygota</taxon>
        <taxon>Lepidoptera</taxon>
        <taxon>Glossata</taxon>
        <taxon>Ditrysia</taxon>
        <taxon>Papilionoidea</taxon>
        <taxon>Nymphalidae</taxon>
        <taxon>Danainae</taxon>
        <taxon>Danaini</taxon>
        <taxon>Danaina</taxon>
        <taxon>Danaus</taxon>
        <taxon>Danaus</taxon>
    </lineage>
</organism>
<evidence type="ECO:0000256" key="3">
    <source>
        <dbReference type="ARBA" id="ARBA00010705"/>
    </source>
</evidence>
<dbReference type="AlphaFoldDB" id="A0A212F070"/>
<dbReference type="EMBL" id="AGBW02011142">
    <property type="protein sequence ID" value="OWR47148.1"/>
    <property type="molecule type" value="Genomic_DNA"/>
</dbReference>
<reference evidence="10 11" key="1">
    <citation type="journal article" date="2011" name="Cell">
        <title>The monarch butterfly genome yields insights into long-distance migration.</title>
        <authorList>
            <person name="Zhan S."/>
            <person name="Merlin C."/>
            <person name="Boore J.L."/>
            <person name="Reppert S.M."/>
        </authorList>
    </citation>
    <scope>NUCLEOTIDE SEQUENCE [LARGE SCALE GENOMIC DNA]</scope>
    <source>
        <strain evidence="10">F-2</strain>
    </source>
</reference>
<comment type="function">
    <text evidence="1">Accessory subunit of the mitochondrial membrane respiratory chain NADH dehydrogenase (Complex I), that is believed not to be involved in catalysis. Complex I functions in the transfer of electrons from NADH to the respiratory chain. The immediate electron acceptor for the enzyme is believed to be ubiquinone.</text>
</comment>
<evidence type="ECO:0000256" key="9">
    <source>
        <dbReference type="ARBA" id="ARBA00023157"/>
    </source>
</evidence>
<protein>
    <submittedName>
        <fullName evidence="10">NADH dehydrogenase [ubiquinone] 1 alpha subcomplex subunit 8</fullName>
    </submittedName>
</protein>
<evidence type="ECO:0000256" key="8">
    <source>
        <dbReference type="ARBA" id="ARBA00023128"/>
    </source>
</evidence>
<keyword evidence="5" id="KW-0679">Respiratory chain</keyword>
<dbReference type="GO" id="GO:0005739">
    <property type="term" value="C:mitochondrion"/>
    <property type="evidence" value="ECO:0007669"/>
    <property type="project" value="UniProtKB-SubCell"/>
</dbReference>
<keyword evidence="4" id="KW-0813">Transport</keyword>
<dbReference type="OrthoDB" id="276296at2759"/>
<dbReference type="PANTHER" id="PTHR13344:SF0">
    <property type="entry name" value="NADH DEHYDROGENASE [UBIQUINONE] 1 ALPHA SUBCOMPLEX SUBUNIT 8"/>
    <property type="match status" value="1"/>
</dbReference>
<keyword evidence="11" id="KW-1185">Reference proteome</keyword>
<dbReference type="KEGG" id="dpl:KGM_202261"/>
<evidence type="ECO:0000256" key="6">
    <source>
        <dbReference type="ARBA" id="ARBA00022737"/>
    </source>
</evidence>
<accession>A0A212F070</accession>
<dbReference type="GO" id="GO:0006120">
    <property type="term" value="P:mitochondrial electron transport, NADH to ubiquinone"/>
    <property type="evidence" value="ECO:0007669"/>
    <property type="project" value="InterPro"/>
</dbReference>
<evidence type="ECO:0000256" key="7">
    <source>
        <dbReference type="ARBA" id="ARBA00022982"/>
    </source>
</evidence>
<dbReference type="eggNOG" id="KOG3458">
    <property type="taxonomic scope" value="Eukaryota"/>
</dbReference>
<evidence type="ECO:0000313" key="11">
    <source>
        <dbReference type="Proteomes" id="UP000007151"/>
    </source>
</evidence>
<dbReference type="PANTHER" id="PTHR13344">
    <property type="entry name" value="NADH-UBIQUINONE OXIDOREDUCTASE"/>
    <property type="match status" value="1"/>
</dbReference>
<evidence type="ECO:0000256" key="5">
    <source>
        <dbReference type="ARBA" id="ARBA00022660"/>
    </source>
</evidence>
<name>A0A212F070_DANPL</name>
<dbReference type="Proteomes" id="UP000007151">
    <property type="component" value="Unassembled WGS sequence"/>
</dbReference>
<comment type="subcellular location">
    <subcellularLocation>
        <location evidence="2">Mitochondrion</location>
    </subcellularLocation>
</comment>
<dbReference type="STRING" id="278856.A0A212F070"/>
<evidence type="ECO:0000256" key="1">
    <source>
        <dbReference type="ARBA" id="ARBA00003195"/>
    </source>
</evidence>
<keyword evidence="8" id="KW-0496">Mitochondrion</keyword>
<sequence length="179" mass="20194">MVVTNDVTLPEISELTVQEVNLPTSILMAASPYIGKQCECVNNEFMLCRYESNDPRTCVDLGKKVTSCTLSLFQNIKKNCLEEFIQYANCIDKSSGDFCLSKCRNTQGIFDCCMQEKLEMERPDFGYFCRTRVHSSPTASPPAEPCPCKPKYPDKTPSLPDAAPRPPARYGGRAYWFME</sequence>
<proteinExistence type="inferred from homology"/>
<dbReference type="InterPro" id="IPR016680">
    <property type="entry name" value="NDUFA8"/>
</dbReference>
<evidence type="ECO:0000313" key="10">
    <source>
        <dbReference type="EMBL" id="OWR47148.1"/>
    </source>
</evidence>
<keyword evidence="6" id="KW-0677">Repeat</keyword>
<comment type="caution">
    <text evidence="10">The sequence shown here is derived from an EMBL/GenBank/DDBJ whole genome shotgun (WGS) entry which is preliminary data.</text>
</comment>